<protein>
    <submittedName>
        <fullName evidence="1">Uncharacterized protein</fullName>
    </submittedName>
</protein>
<sequence>MIMLFNTMLHPSSDVEALHLSGERGTDEPAIEMIKVSHLKQYLAVVFKDKPLELWDIRTCTLLREMSKTFLQSQLWNGRLRIT</sequence>
<reference evidence="1" key="1">
    <citation type="submission" date="2021-08" db="EMBL/GenBank/DDBJ databases">
        <title>The first chromosome-level gecko genome reveals the dynamic sex chromosomes of Neotropical dwarf geckos (Sphaerodactylidae: Sphaerodactylus).</title>
        <authorList>
            <person name="Pinto B.J."/>
            <person name="Keating S.E."/>
            <person name="Gamble T."/>
        </authorList>
    </citation>
    <scope>NUCLEOTIDE SEQUENCE</scope>
    <source>
        <strain evidence="1">TG3544</strain>
    </source>
</reference>
<proteinExistence type="predicted"/>
<accession>A0ACB8F9J2</accession>
<dbReference type="Proteomes" id="UP000827872">
    <property type="component" value="Linkage Group LG08"/>
</dbReference>
<gene>
    <name evidence="1" type="ORF">K3G42_017300</name>
</gene>
<keyword evidence="2" id="KW-1185">Reference proteome</keyword>
<evidence type="ECO:0000313" key="2">
    <source>
        <dbReference type="Proteomes" id="UP000827872"/>
    </source>
</evidence>
<dbReference type="EMBL" id="CM037621">
    <property type="protein sequence ID" value="KAH8001849.1"/>
    <property type="molecule type" value="Genomic_DNA"/>
</dbReference>
<organism evidence="1 2">
    <name type="scientific">Sphaerodactylus townsendi</name>
    <dbReference type="NCBI Taxonomy" id="933632"/>
    <lineage>
        <taxon>Eukaryota</taxon>
        <taxon>Metazoa</taxon>
        <taxon>Chordata</taxon>
        <taxon>Craniata</taxon>
        <taxon>Vertebrata</taxon>
        <taxon>Euteleostomi</taxon>
        <taxon>Lepidosauria</taxon>
        <taxon>Squamata</taxon>
        <taxon>Bifurcata</taxon>
        <taxon>Gekkota</taxon>
        <taxon>Sphaerodactylidae</taxon>
        <taxon>Sphaerodactylus</taxon>
    </lineage>
</organism>
<name>A0ACB8F9J2_9SAUR</name>
<evidence type="ECO:0000313" key="1">
    <source>
        <dbReference type="EMBL" id="KAH8001849.1"/>
    </source>
</evidence>
<comment type="caution">
    <text evidence="1">The sequence shown here is derived from an EMBL/GenBank/DDBJ whole genome shotgun (WGS) entry which is preliminary data.</text>
</comment>